<evidence type="ECO:0000256" key="1">
    <source>
        <dbReference type="SAM" id="Phobius"/>
    </source>
</evidence>
<keyword evidence="1" id="KW-1133">Transmembrane helix</keyword>
<protein>
    <submittedName>
        <fullName evidence="2">Pro-sigmaK processing inhibitor BofA family protein</fullName>
    </submittedName>
</protein>
<dbReference type="RefSeq" id="WP_378138890.1">
    <property type="nucleotide sequence ID" value="NZ_JBHSEF010000001.1"/>
</dbReference>
<dbReference type="InterPro" id="IPR010001">
    <property type="entry name" value="BofA"/>
</dbReference>
<keyword evidence="1" id="KW-0472">Membrane</keyword>
<sequence length="86" mass="9508">MIYLGLSLFVLASLVLLRFPFSSLWDRLSQLFMRAMVGAVSLYALHLTAGFSDFEWEVPITYFTAGFALLCGIPGVLGVLVLSFLN</sequence>
<accession>A0ABV8UQS2</accession>
<evidence type="ECO:0000313" key="2">
    <source>
        <dbReference type="EMBL" id="MFC4353474.1"/>
    </source>
</evidence>
<reference evidence="3" key="1">
    <citation type="journal article" date="2019" name="Int. J. Syst. Evol. Microbiol.">
        <title>The Global Catalogue of Microorganisms (GCM) 10K type strain sequencing project: providing services to taxonomists for standard genome sequencing and annotation.</title>
        <authorList>
            <consortium name="The Broad Institute Genomics Platform"/>
            <consortium name="The Broad Institute Genome Sequencing Center for Infectious Disease"/>
            <person name="Wu L."/>
            <person name="Ma J."/>
        </authorList>
    </citation>
    <scope>NUCLEOTIDE SEQUENCE [LARGE SCALE GENOMIC DNA]</scope>
    <source>
        <strain evidence="3">CCUG 50353</strain>
    </source>
</reference>
<keyword evidence="3" id="KW-1185">Reference proteome</keyword>
<dbReference type="Proteomes" id="UP001595733">
    <property type="component" value="Unassembled WGS sequence"/>
</dbReference>
<dbReference type="Pfam" id="PF07441">
    <property type="entry name" value="BofA"/>
    <property type="match status" value="1"/>
</dbReference>
<dbReference type="EMBL" id="JBHSEF010000001">
    <property type="protein sequence ID" value="MFC4353474.1"/>
    <property type="molecule type" value="Genomic_DNA"/>
</dbReference>
<evidence type="ECO:0000313" key="3">
    <source>
        <dbReference type="Proteomes" id="UP001595733"/>
    </source>
</evidence>
<feature type="transmembrane region" description="Helical" evidence="1">
    <location>
        <begin position="60"/>
        <end position="85"/>
    </location>
</feature>
<keyword evidence="1" id="KW-0812">Transmembrane</keyword>
<gene>
    <name evidence="2" type="ORF">ACFO0S_00005</name>
</gene>
<comment type="caution">
    <text evidence="2">The sequence shown here is derived from an EMBL/GenBank/DDBJ whole genome shotgun (WGS) entry which is preliminary data.</text>
</comment>
<feature type="transmembrane region" description="Helical" evidence="1">
    <location>
        <begin position="28"/>
        <end position="48"/>
    </location>
</feature>
<organism evidence="2 3">
    <name type="scientific">Chryseomicrobium palamuruense</name>
    <dbReference type="NCBI Taxonomy" id="682973"/>
    <lineage>
        <taxon>Bacteria</taxon>
        <taxon>Bacillati</taxon>
        <taxon>Bacillota</taxon>
        <taxon>Bacilli</taxon>
        <taxon>Bacillales</taxon>
        <taxon>Caryophanaceae</taxon>
        <taxon>Chryseomicrobium</taxon>
    </lineage>
</organism>
<name>A0ABV8UQS2_9BACL</name>
<proteinExistence type="predicted"/>